<keyword evidence="2" id="KW-1185">Reference proteome</keyword>
<organism evidence="1 2">
    <name type="scientific">Nocardiopsis changdeensis</name>
    <dbReference type="NCBI Taxonomy" id="2831969"/>
    <lineage>
        <taxon>Bacteria</taxon>
        <taxon>Bacillati</taxon>
        <taxon>Actinomycetota</taxon>
        <taxon>Actinomycetes</taxon>
        <taxon>Streptosporangiales</taxon>
        <taxon>Nocardiopsidaceae</taxon>
        <taxon>Nocardiopsis</taxon>
    </lineage>
</organism>
<dbReference type="EMBL" id="CP074136">
    <property type="protein sequence ID" value="QUX26526.1"/>
    <property type="molecule type" value="Genomic_DNA"/>
</dbReference>
<proteinExistence type="predicted"/>
<keyword evidence="1" id="KW-0614">Plasmid</keyword>
<evidence type="ECO:0000313" key="1">
    <source>
        <dbReference type="EMBL" id="QUX26526.1"/>
    </source>
</evidence>
<geneLocation type="plasmid" evidence="1 2">
    <name>unnamed4</name>
</geneLocation>
<accession>A0A975KV03</accession>
<name>A0A975KV03_9ACTN</name>
<gene>
    <name evidence="1" type="ORF">KGD84_33040</name>
</gene>
<dbReference type="RefSeq" id="WP_220565952.1">
    <property type="nucleotide sequence ID" value="NZ_CP074136.1"/>
</dbReference>
<dbReference type="Proteomes" id="UP000676079">
    <property type="component" value="Plasmid unnamed4"/>
</dbReference>
<protein>
    <submittedName>
        <fullName evidence="1">Uncharacterized protein</fullName>
    </submittedName>
</protein>
<reference evidence="2" key="1">
    <citation type="submission" date="2021-05" db="EMBL/GenBank/DDBJ databases">
        <title>Direct Submission.</title>
        <authorList>
            <person name="Li K."/>
            <person name="Gao J."/>
        </authorList>
    </citation>
    <scope>NUCLEOTIDE SEQUENCE [LARGE SCALE GENOMIC DNA]</scope>
    <source>
        <strain evidence="2">Mg02</strain>
        <plasmid evidence="2">unnamed4</plasmid>
    </source>
</reference>
<sequence length="110" mass="11930">MHRMQPGAVPAGHTTEPTLADLLQAATTARYRTDIRFTPSTGRAPALCYLFVLWPAADPSGRYSVETHWVRPTGGVWRPAQVREHTRTGARDITVAQAITLLTTAGCAST</sequence>
<evidence type="ECO:0000313" key="2">
    <source>
        <dbReference type="Proteomes" id="UP000676079"/>
    </source>
</evidence>